<reference evidence="3 4" key="1">
    <citation type="submission" date="2017-03" db="EMBL/GenBank/DDBJ databases">
        <title>Whole genome sequence of Micromonospora wenchangensis, isolated from mangrove soil.</title>
        <authorList>
            <person name="Yang H."/>
        </authorList>
    </citation>
    <scope>NUCLEOTIDE SEQUENCE [LARGE SCALE GENOMIC DNA]</scope>
    <source>
        <strain evidence="3 4">CCTCC AA 2012002</strain>
    </source>
</reference>
<proteinExistence type="predicted"/>
<gene>
    <name evidence="3" type="ORF">B5D80_32780</name>
</gene>
<name>A0A246R4Z2_9ACTN</name>
<comment type="caution">
    <text evidence="3">The sequence shown here is derived from an EMBL/GenBank/DDBJ whole genome shotgun (WGS) entry which is preliminary data.</text>
</comment>
<evidence type="ECO:0000313" key="3">
    <source>
        <dbReference type="EMBL" id="OWU95800.1"/>
    </source>
</evidence>
<organism evidence="3 4">
    <name type="scientific">Micromonospora wenchangensis</name>
    <dbReference type="NCBI Taxonomy" id="1185415"/>
    <lineage>
        <taxon>Bacteria</taxon>
        <taxon>Bacillati</taxon>
        <taxon>Actinomycetota</taxon>
        <taxon>Actinomycetes</taxon>
        <taxon>Micromonosporales</taxon>
        <taxon>Micromonosporaceae</taxon>
        <taxon>Micromonospora</taxon>
    </lineage>
</organism>
<feature type="region of interest" description="Disordered" evidence="1">
    <location>
        <begin position="1"/>
        <end position="34"/>
    </location>
</feature>
<keyword evidence="2" id="KW-0812">Transmembrane</keyword>
<evidence type="ECO:0000313" key="4">
    <source>
        <dbReference type="Proteomes" id="UP000197174"/>
    </source>
</evidence>
<accession>A0A246R4Z2</accession>
<dbReference type="AlphaFoldDB" id="A0A246R4Z2"/>
<keyword evidence="2" id="KW-1133">Transmembrane helix</keyword>
<keyword evidence="4" id="KW-1185">Reference proteome</keyword>
<evidence type="ECO:0000256" key="2">
    <source>
        <dbReference type="SAM" id="Phobius"/>
    </source>
</evidence>
<dbReference type="Proteomes" id="UP000197174">
    <property type="component" value="Unassembled WGS sequence"/>
</dbReference>
<feature type="non-terminal residue" evidence="3">
    <location>
        <position position="1"/>
    </location>
</feature>
<evidence type="ECO:0000256" key="1">
    <source>
        <dbReference type="SAM" id="MobiDB-lite"/>
    </source>
</evidence>
<dbReference type="RefSeq" id="WP_211291734.1">
    <property type="nucleotide sequence ID" value="NZ_MZMV01000149.1"/>
</dbReference>
<feature type="transmembrane region" description="Helical" evidence="2">
    <location>
        <begin position="51"/>
        <end position="69"/>
    </location>
</feature>
<feature type="compositionally biased region" description="Low complexity" evidence="1">
    <location>
        <begin position="1"/>
        <end position="22"/>
    </location>
</feature>
<sequence>TGAAGTPTGGAPAPAATAVAPAGTGGPVGPADAGDQAQVTRVSAASDTGRWWLVALVVPLLGMALLAGLRRRRRRRATS</sequence>
<dbReference type="EMBL" id="MZMV01000149">
    <property type="protein sequence ID" value="OWU95800.1"/>
    <property type="molecule type" value="Genomic_DNA"/>
</dbReference>
<keyword evidence="2" id="KW-0472">Membrane</keyword>
<protein>
    <submittedName>
        <fullName evidence="3">Uncharacterized protein</fullName>
    </submittedName>
</protein>